<reference evidence="5" key="1">
    <citation type="journal article" date="2020" name="Stud. Mycol.">
        <title>101 Dothideomycetes genomes: a test case for predicting lifestyles and emergence of pathogens.</title>
        <authorList>
            <person name="Haridas S."/>
            <person name="Albert R."/>
            <person name="Binder M."/>
            <person name="Bloem J."/>
            <person name="Labutti K."/>
            <person name="Salamov A."/>
            <person name="Andreopoulos B."/>
            <person name="Baker S."/>
            <person name="Barry K."/>
            <person name="Bills G."/>
            <person name="Bluhm B."/>
            <person name="Cannon C."/>
            <person name="Castanera R."/>
            <person name="Culley D."/>
            <person name="Daum C."/>
            <person name="Ezra D."/>
            <person name="Gonzalez J."/>
            <person name="Henrissat B."/>
            <person name="Kuo A."/>
            <person name="Liang C."/>
            <person name="Lipzen A."/>
            <person name="Lutzoni F."/>
            <person name="Magnuson J."/>
            <person name="Mondo S."/>
            <person name="Nolan M."/>
            <person name="Ohm R."/>
            <person name="Pangilinan J."/>
            <person name="Park H.-J."/>
            <person name="Ramirez L."/>
            <person name="Alfaro M."/>
            <person name="Sun H."/>
            <person name="Tritt A."/>
            <person name="Yoshinaga Y."/>
            <person name="Zwiers L.-H."/>
            <person name="Turgeon B."/>
            <person name="Goodwin S."/>
            <person name="Spatafora J."/>
            <person name="Crous P."/>
            <person name="Grigoriev I."/>
        </authorList>
    </citation>
    <scope>NUCLEOTIDE SEQUENCE</scope>
    <source>
        <strain evidence="5">CBS 110217</strain>
    </source>
</reference>
<dbReference type="Gene3D" id="3.90.550.10">
    <property type="entry name" value="Spore Coat Polysaccharide Biosynthesis Protein SpsA, Chain A"/>
    <property type="match status" value="1"/>
</dbReference>
<sequence length="351" mass="40813">MLTPKVFTTICIILITFPILLLYHDTLKELSVPYARPIIRPTPQFVASGNSPCLPPTTPEMTEEAVRRHATCRKYSPFTTGKARIATVTAHFGSPSKHYQKAFQSHLLHSLIHGTEVGVMCDAIVDDLWNKPAFILELLMRETMRPEKERLEWIMWVDRDTVILDQCRPISSFLPPENSRFGSWWGRGDRNHDGYNKREVNLLVTNDSNGLNNGVFLLRVDEWAIFLFTAILAFRHYRPEVDLPFTEQSAMEHVIRTEQFKHQTQFVPQSWFNAYDHGGAKMFATREETMDMNDEWVRRGDYLVHFPGHPDKGRAIYEYTEMLKDLPDVWEKATVQRDIGRDVAEFWRNLG</sequence>
<evidence type="ECO:0000313" key="6">
    <source>
        <dbReference type="Proteomes" id="UP000799777"/>
    </source>
</evidence>
<evidence type="ECO:0000256" key="1">
    <source>
        <dbReference type="ARBA" id="ARBA00005664"/>
    </source>
</evidence>
<proteinExistence type="inferred from homology"/>
<dbReference type="Pfam" id="PF05637">
    <property type="entry name" value="Glyco_transf_34"/>
    <property type="match status" value="1"/>
</dbReference>
<keyword evidence="4" id="KW-0472">Membrane</keyword>
<dbReference type="GO" id="GO:0000139">
    <property type="term" value="C:Golgi membrane"/>
    <property type="evidence" value="ECO:0007669"/>
    <property type="project" value="TreeGrafter"/>
</dbReference>
<evidence type="ECO:0000256" key="3">
    <source>
        <dbReference type="ARBA" id="ARBA00022679"/>
    </source>
</evidence>
<evidence type="ECO:0000256" key="4">
    <source>
        <dbReference type="SAM" id="Phobius"/>
    </source>
</evidence>
<keyword evidence="3" id="KW-0808">Transferase</keyword>
<evidence type="ECO:0008006" key="7">
    <source>
        <dbReference type="Google" id="ProtNLM"/>
    </source>
</evidence>
<dbReference type="PANTHER" id="PTHR31306:SF8">
    <property type="entry name" value="GLYCOSYLTRANSFERASE FAMILY 34 PROTEIN"/>
    <property type="match status" value="1"/>
</dbReference>
<keyword evidence="6" id="KW-1185">Reference proteome</keyword>
<dbReference type="FunFam" id="3.90.550.10:FF:000237">
    <property type="entry name" value="WGS project CABT00000000 data, contig 2.1"/>
    <property type="match status" value="1"/>
</dbReference>
<evidence type="ECO:0000313" key="5">
    <source>
        <dbReference type="EMBL" id="KAF2035823.1"/>
    </source>
</evidence>
<dbReference type="PANTHER" id="PTHR31306">
    <property type="entry name" value="ALPHA-1,6-MANNOSYLTRANSFERASE MNN11-RELATED"/>
    <property type="match status" value="1"/>
</dbReference>
<accession>A0A9P4LRY2</accession>
<keyword evidence="2" id="KW-0328">Glycosyltransferase</keyword>
<dbReference type="SUPFAM" id="SSF53448">
    <property type="entry name" value="Nucleotide-diphospho-sugar transferases"/>
    <property type="match status" value="1"/>
</dbReference>
<feature type="transmembrane region" description="Helical" evidence="4">
    <location>
        <begin position="6"/>
        <end position="23"/>
    </location>
</feature>
<dbReference type="Proteomes" id="UP000799777">
    <property type="component" value="Unassembled WGS sequence"/>
</dbReference>
<comment type="similarity">
    <text evidence="1">Belongs to the glycosyltransferase 34 family.</text>
</comment>
<keyword evidence="4" id="KW-0812">Transmembrane</keyword>
<comment type="caution">
    <text evidence="5">The sequence shown here is derived from an EMBL/GenBank/DDBJ whole genome shotgun (WGS) entry which is preliminary data.</text>
</comment>
<name>A0A9P4LRY2_9PLEO</name>
<evidence type="ECO:0000256" key="2">
    <source>
        <dbReference type="ARBA" id="ARBA00022676"/>
    </source>
</evidence>
<dbReference type="EMBL" id="ML978156">
    <property type="protein sequence ID" value="KAF2035823.1"/>
    <property type="molecule type" value="Genomic_DNA"/>
</dbReference>
<organism evidence="5 6">
    <name type="scientific">Setomelanomma holmii</name>
    <dbReference type="NCBI Taxonomy" id="210430"/>
    <lineage>
        <taxon>Eukaryota</taxon>
        <taxon>Fungi</taxon>
        <taxon>Dikarya</taxon>
        <taxon>Ascomycota</taxon>
        <taxon>Pezizomycotina</taxon>
        <taxon>Dothideomycetes</taxon>
        <taxon>Pleosporomycetidae</taxon>
        <taxon>Pleosporales</taxon>
        <taxon>Pleosporineae</taxon>
        <taxon>Phaeosphaeriaceae</taxon>
        <taxon>Setomelanomma</taxon>
    </lineage>
</organism>
<dbReference type="AlphaFoldDB" id="A0A9P4LRY2"/>
<keyword evidence="4" id="KW-1133">Transmembrane helix</keyword>
<protein>
    <recommendedName>
        <fullName evidence="7">Galactosyl transferase GMA12/MNN10 family protein</fullName>
    </recommendedName>
</protein>
<dbReference type="InterPro" id="IPR029044">
    <property type="entry name" value="Nucleotide-diphossugar_trans"/>
</dbReference>
<dbReference type="InterPro" id="IPR008630">
    <property type="entry name" value="Glyco_trans_34"/>
</dbReference>
<dbReference type="OrthoDB" id="407658at2759"/>
<dbReference type="GO" id="GO:0006487">
    <property type="term" value="P:protein N-linked glycosylation"/>
    <property type="evidence" value="ECO:0007669"/>
    <property type="project" value="TreeGrafter"/>
</dbReference>
<gene>
    <name evidence="5" type="ORF">EK21DRAFT_53622</name>
</gene>
<dbReference type="GO" id="GO:0016757">
    <property type="term" value="F:glycosyltransferase activity"/>
    <property type="evidence" value="ECO:0007669"/>
    <property type="project" value="UniProtKB-KW"/>
</dbReference>